<reference evidence="2" key="1">
    <citation type="journal article" date="2013" name="J. Plant Res.">
        <title>Effect of fungi and light on seed germination of three Opuntia species from semiarid lands of central Mexico.</title>
        <authorList>
            <person name="Delgado-Sanchez P."/>
            <person name="Jimenez-Bremont J.F."/>
            <person name="Guerrero-Gonzalez Mde L."/>
            <person name="Flores J."/>
        </authorList>
    </citation>
    <scope>NUCLEOTIDE SEQUENCE</scope>
    <source>
        <tissue evidence="2">Cladode</tissue>
    </source>
</reference>
<evidence type="ECO:0000313" key="2">
    <source>
        <dbReference type="EMBL" id="MBA4678593.1"/>
    </source>
</evidence>
<evidence type="ECO:0000256" key="1">
    <source>
        <dbReference type="SAM" id="MobiDB-lite"/>
    </source>
</evidence>
<protein>
    <submittedName>
        <fullName evidence="2">Uncharacterized protein</fullName>
    </submittedName>
</protein>
<name>A0A7C9AZV5_OPUST</name>
<dbReference type="InterPro" id="IPR036291">
    <property type="entry name" value="NAD(P)-bd_dom_sf"/>
</dbReference>
<feature type="region of interest" description="Disordered" evidence="1">
    <location>
        <begin position="45"/>
        <end position="103"/>
    </location>
</feature>
<feature type="compositionally biased region" description="Basic and acidic residues" evidence="1">
    <location>
        <begin position="73"/>
        <end position="89"/>
    </location>
</feature>
<organism evidence="2">
    <name type="scientific">Opuntia streptacantha</name>
    <name type="common">Prickly pear cactus</name>
    <name type="synonym">Opuntia cardona</name>
    <dbReference type="NCBI Taxonomy" id="393608"/>
    <lineage>
        <taxon>Eukaryota</taxon>
        <taxon>Viridiplantae</taxon>
        <taxon>Streptophyta</taxon>
        <taxon>Embryophyta</taxon>
        <taxon>Tracheophyta</taxon>
        <taxon>Spermatophyta</taxon>
        <taxon>Magnoliopsida</taxon>
        <taxon>eudicotyledons</taxon>
        <taxon>Gunneridae</taxon>
        <taxon>Pentapetalae</taxon>
        <taxon>Caryophyllales</taxon>
        <taxon>Cactineae</taxon>
        <taxon>Cactaceae</taxon>
        <taxon>Opuntioideae</taxon>
        <taxon>Opuntia</taxon>
    </lineage>
</organism>
<dbReference type="SUPFAM" id="SSF51735">
    <property type="entry name" value="NAD(P)-binding Rossmann-fold domains"/>
    <property type="match status" value="1"/>
</dbReference>
<proteinExistence type="predicted"/>
<reference evidence="2" key="2">
    <citation type="submission" date="2020-07" db="EMBL/GenBank/DDBJ databases">
        <authorList>
            <person name="Vera ALvarez R."/>
            <person name="Arias-Moreno D.M."/>
            <person name="Jimenez-Jacinto V."/>
            <person name="Jimenez-Bremont J.F."/>
            <person name="Swaminathan K."/>
            <person name="Moose S.P."/>
            <person name="Guerrero-Gonzalez M.L."/>
            <person name="Marino-Ramirez L."/>
            <person name="Landsman D."/>
            <person name="Rodriguez-Kessler M."/>
            <person name="Delgado-Sanchez P."/>
        </authorList>
    </citation>
    <scope>NUCLEOTIDE SEQUENCE</scope>
    <source>
        <tissue evidence="2">Cladode</tissue>
    </source>
</reference>
<sequence>MAAAMHFLGPTSSGGELKMRRMMMVYGERLSSAQISFVPKALANSDIGADGSSKGKRKVRNAQKRTGSKNKKEKVEEGKDEMGSERNGELESSSSSSSSRNLESGVMRNIEAVNPVGLGRKSRQIFDEVWRKFSGLGQISRSQYDSPDLLVYGDGAPLCEFTIPGAQNTTVLVVGATSRIGRLVVRKLMLRGYTVKKDITWYRCWC</sequence>
<accession>A0A7C9AZV5</accession>
<feature type="compositionally biased region" description="Basic residues" evidence="1">
    <location>
        <begin position="54"/>
        <end position="72"/>
    </location>
</feature>
<dbReference type="EMBL" id="GISG01279751">
    <property type="protein sequence ID" value="MBA4678593.1"/>
    <property type="molecule type" value="Transcribed_RNA"/>
</dbReference>
<feature type="compositionally biased region" description="Low complexity" evidence="1">
    <location>
        <begin position="90"/>
        <end position="103"/>
    </location>
</feature>
<dbReference type="AlphaFoldDB" id="A0A7C9AZV5"/>